<proteinExistence type="predicted"/>
<keyword evidence="3" id="KW-1185">Reference proteome</keyword>
<gene>
    <name evidence="2" type="ORF">H9636_10760</name>
</gene>
<feature type="signal peptide" evidence="1">
    <location>
        <begin position="1"/>
        <end position="21"/>
    </location>
</feature>
<dbReference type="EMBL" id="JACSQA010000015">
    <property type="protein sequence ID" value="MBD8027134.1"/>
    <property type="molecule type" value="Genomic_DNA"/>
</dbReference>
<dbReference type="Proteomes" id="UP000640930">
    <property type="component" value="Unassembled WGS sequence"/>
</dbReference>
<keyword evidence="1" id="KW-0732">Signal</keyword>
<organism evidence="2 3">
    <name type="scientific">Ureibacillus galli</name>
    <dbReference type="NCBI Taxonomy" id="2762222"/>
    <lineage>
        <taxon>Bacteria</taxon>
        <taxon>Bacillati</taxon>
        <taxon>Bacillota</taxon>
        <taxon>Bacilli</taxon>
        <taxon>Bacillales</taxon>
        <taxon>Caryophanaceae</taxon>
        <taxon>Ureibacillus</taxon>
    </lineage>
</organism>
<accession>A0ABR8XD43</accession>
<reference evidence="2 3" key="1">
    <citation type="submission" date="2020-08" db="EMBL/GenBank/DDBJ databases">
        <title>A Genomic Blueprint of the Chicken Gut Microbiome.</title>
        <authorList>
            <person name="Gilroy R."/>
            <person name="Ravi A."/>
            <person name="Getino M."/>
            <person name="Pursley I."/>
            <person name="Horton D.L."/>
            <person name="Alikhan N.-F."/>
            <person name="Baker D."/>
            <person name="Gharbi K."/>
            <person name="Hall N."/>
            <person name="Watson M."/>
            <person name="Adriaenssens E.M."/>
            <person name="Foster-Nyarko E."/>
            <person name="Jarju S."/>
            <person name="Secka A."/>
            <person name="Antonio M."/>
            <person name="Oren A."/>
            <person name="Chaudhuri R."/>
            <person name="La Ragione R.M."/>
            <person name="Hildebrand F."/>
            <person name="Pallen M.J."/>
        </authorList>
    </citation>
    <scope>NUCLEOTIDE SEQUENCE [LARGE SCALE GENOMIC DNA]</scope>
    <source>
        <strain evidence="2 3">Re31</strain>
    </source>
</reference>
<sequence length="126" mass="13903">MNKIFASLFLIIAMLSGCNFSSSSLSFSNIENVPDHVESIIDTNLKLQLINDGEKGSYIIFRSNGDINTNVEQQDDNVILINLNESGSTDGVEQPNIYYLTADPKPHEISVYVNGELTPFEMVTGL</sequence>
<dbReference type="PROSITE" id="PS51257">
    <property type="entry name" value="PROKAR_LIPOPROTEIN"/>
    <property type="match status" value="1"/>
</dbReference>
<evidence type="ECO:0000313" key="3">
    <source>
        <dbReference type="Proteomes" id="UP000640930"/>
    </source>
</evidence>
<name>A0ABR8XD43_9BACL</name>
<evidence type="ECO:0000256" key="1">
    <source>
        <dbReference type="SAM" id="SignalP"/>
    </source>
</evidence>
<protein>
    <submittedName>
        <fullName evidence="2">Uncharacterized protein</fullName>
    </submittedName>
</protein>
<feature type="chain" id="PRO_5046423021" evidence="1">
    <location>
        <begin position="22"/>
        <end position="126"/>
    </location>
</feature>
<comment type="caution">
    <text evidence="2">The sequence shown here is derived from an EMBL/GenBank/DDBJ whole genome shotgun (WGS) entry which is preliminary data.</text>
</comment>
<evidence type="ECO:0000313" key="2">
    <source>
        <dbReference type="EMBL" id="MBD8027134.1"/>
    </source>
</evidence>
<dbReference type="RefSeq" id="WP_191707610.1">
    <property type="nucleotide sequence ID" value="NZ_JACSQA010000015.1"/>
</dbReference>